<accession>A0A0E0BAL1</accession>
<proteinExistence type="predicted"/>
<dbReference type="AlphaFoldDB" id="A0A0E0BAL1"/>
<evidence type="ECO:0000313" key="2">
    <source>
        <dbReference type="EnsemblPlants" id="OGLUM10G10030.1"/>
    </source>
</evidence>
<feature type="compositionally biased region" description="Gly residues" evidence="1">
    <location>
        <begin position="27"/>
        <end position="36"/>
    </location>
</feature>
<sequence>MVHTGRRRWLPSPSLADLAGGGRREAGGGGGGGNNNGAGQRRRLPSPSLPDPAGGRLGWVRRTGGEVLFSPEIGGRTRKAMNGNGSAKEGGK</sequence>
<reference evidence="2" key="1">
    <citation type="submission" date="2015-04" db="UniProtKB">
        <authorList>
            <consortium name="EnsemblPlants"/>
        </authorList>
    </citation>
    <scope>IDENTIFICATION</scope>
</reference>
<organism evidence="2">
    <name type="scientific">Oryza glumipatula</name>
    <dbReference type="NCBI Taxonomy" id="40148"/>
    <lineage>
        <taxon>Eukaryota</taxon>
        <taxon>Viridiplantae</taxon>
        <taxon>Streptophyta</taxon>
        <taxon>Embryophyta</taxon>
        <taxon>Tracheophyta</taxon>
        <taxon>Spermatophyta</taxon>
        <taxon>Magnoliopsida</taxon>
        <taxon>Liliopsida</taxon>
        <taxon>Poales</taxon>
        <taxon>Poaceae</taxon>
        <taxon>BOP clade</taxon>
        <taxon>Oryzoideae</taxon>
        <taxon>Oryzeae</taxon>
        <taxon>Oryzinae</taxon>
        <taxon>Oryza</taxon>
    </lineage>
</organism>
<evidence type="ECO:0000256" key="1">
    <source>
        <dbReference type="SAM" id="MobiDB-lite"/>
    </source>
</evidence>
<name>A0A0E0BAL1_9ORYZ</name>
<keyword evidence="3" id="KW-1185">Reference proteome</keyword>
<dbReference type="Proteomes" id="UP000026961">
    <property type="component" value="Chromosome 10"/>
</dbReference>
<reference evidence="2" key="2">
    <citation type="submission" date="2018-05" db="EMBL/GenBank/DDBJ databases">
        <title>OgluRS3 (Oryza glumaepatula Reference Sequence Version 3).</title>
        <authorList>
            <person name="Zhang J."/>
            <person name="Kudrna D."/>
            <person name="Lee S."/>
            <person name="Talag J."/>
            <person name="Welchert J."/>
            <person name="Wing R.A."/>
        </authorList>
    </citation>
    <scope>NUCLEOTIDE SEQUENCE [LARGE SCALE GENOMIC DNA]</scope>
</reference>
<feature type="region of interest" description="Disordered" evidence="1">
    <location>
        <begin position="1"/>
        <end position="92"/>
    </location>
</feature>
<dbReference type="EnsemblPlants" id="OGLUM10G10030.1">
    <property type="protein sequence ID" value="OGLUM10G10030.1"/>
    <property type="gene ID" value="OGLUM10G10030"/>
</dbReference>
<protein>
    <submittedName>
        <fullName evidence="2">Uncharacterized protein</fullName>
    </submittedName>
</protein>
<dbReference type="Gramene" id="OGLUM10G10030.1">
    <property type="protein sequence ID" value="OGLUM10G10030.1"/>
    <property type="gene ID" value="OGLUM10G10030"/>
</dbReference>
<evidence type="ECO:0000313" key="3">
    <source>
        <dbReference type="Proteomes" id="UP000026961"/>
    </source>
</evidence>
<dbReference type="HOGENOM" id="CLU_2416848_0_0_1"/>